<gene>
    <name evidence="3" type="ORF">P153DRAFT_363152</name>
</gene>
<feature type="region of interest" description="Disordered" evidence="2">
    <location>
        <begin position="184"/>
        <end position="601"/>
    </location>
</feature>
<feature type="compositionally biased region" description="Acidic residues" evidence="2">
    <location>
        <begin position="950"/>
        <end position="964"/>
    </location>
</feature>
<dbReference type="AlphaFoldDB" id="A0A6A6ASM1"/>
<feature type="compositionally biased region" description="Basic and acidic residues" evidence="2">
    <location>
        <begin position="484"/>
        <end position="493"/>
    </location>
</feature>
<feature type="compositionally biased region" description="Basic residues" evidence="2">
    <location>
        <begin position="381"/>
        <end position="390"/>
    </location>
</feature>
<feature type="compositionally biased region" description="Basic and acidic residues" evidence="2">
    <location>
        <begin position="220"/>
        <end position="244"/>
    </location>
</feature>
<feature type="compositionally biased region" description="Polar residues" evidence="2">
    <location>
        <begin position="803"/>
        <end position="831"/>
    </location>
</feature>
<feature type="compositionally biased region" description="Basic and acidic residues" evidence="2">
    <location>
        <begin position="714"/>
        <end position="728"/>
    </location>
</feature>
<feature type="compositionally biased region" description="Low complexity" evidence="2">
    <location>
        <begin position="370"/>
        <end position="380"/>
    </location>
</feature>
<dbReference type="Proteomes" id="UP000799771">
    <property type="component" value="Unassembled WGS sequence"/>
</dbReference>
<evidence type="ECO:0000313" key="4">
    <source>
        <dbReference type="Proteomes" id="UP000799771"/>
    </source>
</evidence>
<sequence length="1114" mass="123300">MKQGMEHGIEYSSFWGSDKVKDSAPNFPKKTDRDWMGRFQRFLDTLGDLALANLNTDAYVIYPVSIVASDNFRWSHWEEGVPIAVLQNELLTIIAPDKTFRKITFVDIPFSHIHSTRTHQSDLADSQSQVVQRAAWDIVLMLDYGLWTYSVNTSKRKGTELRLTFQDQVDAIDVERAINEFKQSNVSGLGHPPRARPMISRSSPMYVGRWSPIQTSKVTKQQEHHDDPPAQKIARDDDSQRSFSDDDAIMSSRTRSSRQQPTTRSLKNTKGSSSGSLSRLDSSGLSSAPTDTYQSELQQKQDNNQPARQSITASPKNMSSAQARPQQQNATAPSHENTSDTPDASTNASSSKESRRRHVATVNDTGDGAGSSEQAASSRSVSKRATHSKGKLPSISQVAKARVSKQIPTKARPAAVTRNKRSNNVKSMKEASSDDDSDEASIFDIPTQNMEQAQLKGTNHATADTRKGRKSQTKRQADSDDEFIPDRPLPEPKLKKKTTNTKRKDAPDVDADARQPKKRTNPKVKRDAEDAVAVESSDGHNSETEQSEPAESVRRNKPEEPLSRQSRKEPRLRQLKNKPSSHLAKQKPVQQAPSPVASTRHSLIGGLLNSVNPLVTSTALFKKPPRPSQDRQSPSTPTKSRSQPILRRSETPTEEPESPNEPLPLMTSSPPTWQAPEGRTDSVRRSVVDTEILSSNSKRVPDSPTAESTAISGHADRDDIDDQKRKGDMQTAKSDPFSHRRAGGKSTNFIRRLTGGDQIHDNPDSKKPMSHITLVNANDSDTSEMEEDTLRAAVQPPPRLRTSPKTTLSLTGVETSTRQRHTSFSDLNEPSMSVKAKQSKAHQVLQRSPNSAAQTAQSSYQKSIAAREEDGTRRDNYSDDSTTRIHAKSSGSGLSSAPLYGSQREAEAEDSVLSASGQPIDDTQMKDQCEDETRDQNQKRDQGLPNNGDADTEGDTTFVNDDDEYEHKQYELPSKAPTVRFPSNRPGPSSSSSHSSTSAESEPSSDPPIPTSQAEELEWEASLEPHQRALHDLLIRASKRVLRHIVDNETAVADIADVFARDGYHLLNQLLERQESAYSQVFDDLNKKKADLTTELESVAKRLAKERKRIKAVA</sequence>
<feature type="compositionally biased region" description="Basic and acidic residues" evidence="2">
    <location>
        <begin position="865"/>
        <end position="883"/>
    </location>
</feature>
<feature type="compositionally biased region" description="Polar residues" evidence="2">
    <location>
        <begin position="446"/>
        <end position="462"/>
    </location>
</feature>
<feature type="region of interest" description="Disordered" evidence="2">
    <location>
        <begin position="618"/>
        <end position="1016"/>
    </location>
</feature>
<protein>
    <submittedName>
        <fullName evidence="3">Uncharacterized protein</fullName>
    </submittedName>
</protein>
<reference evidence="3" key="1">
    <citation type="journal article" date="2020" name="Stud. Mycol.">
        <title>101 Dothideomycetes genomes: a test case for predicting lifestyles and emergence of pathogens.</title>
        <authorList>
            <person name="Haridas S."/>
            <person name="Albert R."/>
            <person name="Binder M."/>
            <person name="Bloem J."/>
            <person name="Labutti K."/>
            <person name="Salamov A."/>
            <person name="Andreopoulos B."/>
            <person name="Baker S."/>
            <person name="Barry K."/>
            <person name="Bills G."/>
            <person name="Bluhm B."/>
            <person name="Cannon C."/>
            <person name="Castanera R."/>
            <person name="Culley D."/>
            <person name="Daum C."/>
            <person name="Ezra D."/>
            <person name="Gonzalez J."/>
            <person name="Henrissat B."/>
            <person name="Kuo A."/>
            <person name="Liang C."/>
            <person name="Lipzen A."/>
            <person name="Lutzoni F."/>
            <person name="Magnuson J."/>
            <person name="Mondo S."/>
            <person name="Nolan M."/>
            <person name="Ohm R."/>
            <person name="Pangilinan J."/>
            <person name="Park H.-J."/>
            <person name="Ramirez L."/>
            <person name="Alfaro M."/>
            <person name="Sun H."/>
            <person name="Tritt A."/>
            <person name="Yoshinaga Y."/>
            <person name="Zwiers L.-H."/>
            <person name="Turgeon B."/>
            <person name="Goodwin S."/>
            <person name="Spatafora J."/>
            <person name="Crous P."/>
            <person name="Grigoriev I."/>
        </authorList>
    </citation>
    <scope>NUCLEOTIDE SEQUENCE</scope>
    <source>
        <strain evidence="3">CBS 119687</strain>
    </source>
</reference>
<feature type="compositionally biased region" description="Low complexity" evidence="2">
    <location>
        <begin position="251"/>
        <end position="287"/>
    </location>
</feature>
<accession>A0A6A6ASM1</accession>
<evidence type="ECO:0000256" key="2">
    <source>
        <dbReference type="SAM" id="MobiDB-lite"/>
    </source>
</evidence>
<proteinExistence type="predicted"/>
<keyword evidence="1" id="KW-0175">Coiled coil</keyword>
<feature type="compositionally biased region" description="Basic and acidic residues" evidence="2">
    <location>
        <begin position="551"/>
        <end position="572"/>
    </location>
</feature>
<feature type="compositionally biased region" description="Low complexity" evidence="2">
    <location>
        <begin position="982"/>
        <end position="1004"/>
    </location>
</feature>
<organism evidence="3 4">
    <name type="scientific">Dothidotthia symphoricarpi CBS 119687</name>
    <dbReference type="NCBI Taxonomy" id="1392245"/>
    <lineage>
        <taxon>Eukaryota</taxon>
        <taxon>Fungi</taxon>
        <taxon>Dikarya</taxon>
        <taxon>Ascomycota</taxon>
        <taxon>Pezizomycotina</taxon>
        <taxon>Dothideomycetes</taxon>
        <taxon>Pleosporomycetidae</taxon>
        <taxon>Pleosporales</taxon>
        <taxon>Dothidotthiaceae</taxon>
        <taxon>Dothidotthia</taxon>
    </lineage>
</organism>
<evidence type="ECO:0000313" key="3">
    <source>
        <dbReference type="EMBL" id="KAF2134168.1"/>
    </source>
</evidence>
<dbReference type="RefSeq" id="XP_033528555.1">
    <property type="nucleotide sequence ID" value="XM_033667309.1"/>
</dbReference>
<feature type="coiled-coil region" evidence="1">
    <location>
        <begin position="1082"/>
        <end position="1109"/>
    </location>
</feature>
<feature type="compositionally biased region" description="Basic and acidic residues" evidence="2">
    <location>
        <begin position="502"/>
        <end position="515"/>
    </location>
</feature>
<dbReference type="GeneID" id="54407741"/>
<dbReference type="OrthoDB" id="5374844at2759"/>
<feature type="compositionally biased region" description="Polar residues" evidence="2">
    <location>
        <begin position="588"/>
        <end position="601"/>
    </location>
</feature>
<dbReference type="EMBL" id="ML977498">
    <property type="protein sequence ID" value="KAF2134168.1"/>
    <property type="molecule type" value="Genomic_DNA"/>
</dbReference>
<name>A0A6A6ASM1_9PLEO</name>
<evidence type="ECO:0000256" key="1">
    <source>
        <dbReference type="SAM" id="Coils"/>
    </source>
</evidence>
<feature type="compositionally biased region" description="Polar residues" evidence="2">
    <location>
        <begin position="288"/>
        <end position="351"/>
    </location>
</feature>
<keyword evidence="4" id="KW-1185">Reference proteome</keyword>
<feature type="compositionally biased region" description="Polar residues" evidence="2">
    <location>
        <begin position="845"/>
        <end position="862"/>
    </location>
</feature>
<feature type="compositionally biased region" description="Basic and acidic residues" evidence="2">
    <location>
        <begin position="758"/>
        <end position="767"/>
    </location>
</feature>
<feature type="compositionally biased region" description="Basic and acidic residues" evidence="2">
    <location>
        <begin position="678"/>
        <end position="688"/>
    </location>
</feature>